<dbReference type="GeneID" id="24441405"/>
<dbReference type="Proteomes" id="UP000009168">
    <property type="component" value="Unassembled WGS sequence"/>
</dbReference>
<accession>W7XLR6</accession>
<name>W7XLR6_TETTS</name>
<dbReference type="KEGG" id="tet:TTHERM_001013368"/>
<evidence type="ECO:0000313" key="1">
    <source>
        <dbReference type="EMBL" id="EWS76754.1"/>
    </source>
</evidence>
<proteinExistence type="predicted"/>
<reference evidence="2" key="1">
    <citation type="journal article" date="2006" name="PLoS Biol.">
        <title>Macronuclear genome sequence of the ciliate Tetrahymena thermophila, a model eukaryote.</title>
        <authorList>
            <person name="Eisen J.A."/>
            <person name="Coyne R.S."/>
            <person name="Wu M."/>
            <person name="Wu D."/>
            <person name="Thiagarajan M."/>
            <person name="Wortman J.R."/>
            <person name="Badger J.H."/>
            <person name="Ren Q."/>
            <person name="Amedeo P."/>
            <person name="Jones K.M."/>
            <person name="Tallon L.J."/>
            <person name="Delcher A.L."/>
            <person name="Salzberg S.L."/>
            <person name="Silva J.C."/>
            <person name="Haas B.J."/>
            <person name="Majoros W.H."/>
            <person name="Farzad M."/>
            <person name="Carlton J.M."/>
            <person name="Smith R.K. Jr."/>
            <person name="Garg J."/>
            <person name="Pearlman R.E."/>
            <person name="Karrer K.M."/>
            <person name="Sun L."/>
            <person name="Manning G."/>
            <person name="Elde N.C."/>
            <person name="Turkewitz A.P."/>
            <person name="Asai D.J."/>
            <person name="Wilkes D.E."/>
            <person name="Wang Y."/>
            <person name="Cai H."/>
            <person name="Collins K."/>
            <person name="Stewart B.A."/>
            <person name="Lee S.R."/>
            <person name="Wilamowska K."/>
            <person name="Weinberg Z."/>
            <person name="Ruzzo W.L."/>
            <person name="Wloga D."/>
            <person name="Gaertig J."/>
            <person name="Frankel J."/>
            <person name="Tsao C.-C."/>
            <person name="Gorovsky M.A."/>
            <person name="Keeling P.J."/>
            <person name="Waller R.F."/>
            <person name="Patron N.J."/>
            <person name="Cherry J.M."/>
            <person name="Stover N.A."/>
            <person name="Krieger C.J."/>
            <person name="del Toro C."/>
            <person name="Ryder H.F."/>
            <person name="Williamson S.C."/>
            <person name="Barbeau R.A."/>
            <person name="Hamilton E.P."/>
            <person name="Orias E."/>
        </authorList>
    </citation>
    <scope>NUCLEOTIDE SEQUENCE [LARGE SCALE GENOMIC DNA]</scope>
    <source>
        <strain evidence="2">SB210</strain>
    </source>
</reference>
<dbReference type="EMBL" id="GG662865">
    <property type="protein sequence ID" value="EWS76754.1"/>
    <property type="molecule type" value="Genomic_DNA"/>
</dbReference>
<keyword evidence="2" id="KW-1185">Reference proteome</keyword>
<organism evidence="1 2">
    <name type="scientific">Tetrahymena thermophila (strain SB210)</name>
    <dbReference type="NCBI Taxonomy" id="312017"/>
    <lineage>
        <taxon>Eukaryota</taxon>
        <taxon>Sar</taxon>
        <taxon>Alveolata</taxon>
        <taxon>Ciliophora</taxon>
        <taxon>Intramacronucleata</taxon>
        <taxon>Oligohymenophorea</taxon>
        <taxon>Hymenostomatida</taxon>
        <taxon>Tetrahymenina</taxon>
        <taxon>Tetrahymenidae</taxon>
        <taxon>Tetrahymena</taxon>
    </lineage>
</organism>
<gene>
    <name evidence="1" type="ORF">TTHERM_001013368</name>
</gene>
<dbReference type="InParanoid" id="W7XLR6"/>
<dbReference type="RefSeq" id="XP_012650716.1">
    <property type="nucleotide sequence ID" value="XM_012795262.1"/>
</dbReference>
<sequence>MDDYFQNKQQNLLQIITIQLSMNQGENYNILFNQSICFLSNIHFLKEQLTDSILQLNQDTVSKNYLANLENIFLQGNPHKLLNSFTTQKFSPINNYQNQQ</sequence>
<evidence type="ECO:0000313" key="2">
    <source>
        <dbReference type="Proteomes" id="UP000009168"/>
    </source>
</evidence>
<dbReference type="AlphaFoldDB" id="W7XLR6"/>
<protein>
    <submittedName>
        <fullName evidence="1">Uncharacterized protein</fullName>
    </submittedName>
</protein>